<proteinExistence type="predicted"/>
<dbReference type="PANTHER" id="PTHR22744">
    <property type="entry name" value="HELIX LOOP HELIX PROTEIN 21-RELATED"/>
    <property type="match status" value="1"/>
</dbReference>
<keyword evidence="2" id="KW-1185">Reference proteome</keyword>
<accession>A0AAE9FAV2</accession>
<reference evidence="1 2" key="1">
    <citation type="submission" date="2022-04" db="EMBL/GenBank/DDBJ databases">
        <title>Chromosome-level reference genomes for two strains of Caenorhabditis briggsae: an improved platform for comparative genomics.</title>
        <authorList>
            <person name="Stevens L."/>
            <person name="Andersen E."/>
        </authorList>
    </citation>
    <scope>NUCLEOTIDE SEQUENCE [LARGE SCALE GENOMIC DNA]</scope>
    <source>
        <strain evidence="1">VX34</strain>
        <tissue evidence="1">Whole-organism</tissue>
    </source>
</reference>
<dbReference type="EMBL" id="CP092624">
    <property type="protein sequence ID" value="UMM38037.1"/>
    <property type="molecule type" value="Genomic_DNA"/>
</dbReference>
<organism evidence="1 2">
    <name type="scientific">Caenorhabditis briggsae</name>
    <dbReference type="NCBI Taxonomy" id="6238"/>
    <lineage>
        <taxon>Eukaryota</taxon>
        <taxon>Metazoa</taxon>
        <taxon>Ecdysozoa</taxon>
        <taxon>Nematoda</taxon>
        <taxon>Chromadorea</taxon>
        <taxon>Rhabditida</taxon>
        <taxon>Rhabditina</taxon>
        <taxon>Rhabditomorpha</taxon>
        <taxon>Rhabditoidea</taxon>
        <taxon>Rhabditidae</taxon>
        <taxon>Peloderinae</taxon>
        <taxon>Caenorhabditis</taxon>
    </lineage>
</organism>
<name>A0AAE9FAV2_CAEBR</name>
<protein>
    <submittedName>
        <fullName evidence="1">Uncharacterized protein</fullName>
    </submittedName>
</protein>
<dbReference type="PANTHER" id="PTHR22744:SF14">
    <property type="entry name" value="BTB DOMAIN-CONTAINING PROTEIN-RELATED"/>
    <property type="match status" value="1"/>
</dbReference>
<dbReference type="AlphaFoldDB" id="A0AAE9FAV2"/>
<evidence type="ECO:0000313" key="2">
    <source>
        <dbReference type="Proteomes" id="UP000829354"/>
    </source>
</evidence>
<sequence>MSIRRFTPSIPTTSTLCSTRNSRKNRMTEIEIKDVKLEDFETLISIKLEIGKCEKLLELADRFLLPTAKRYLALFIAQSDMNKERKLSLADTYDLEILGTIAMNFSQEIQGIHFRCLFF</sequence>
<gene>
    <name evidence="1" type="ORF">L5515_009614</name>
</gene>
<dbReference type="Proteomes" id="UP000829354">
    <property type="component" value="Chromosome V"/>
</dbReference>
<evidence type="ECO:0000313" key="1">
    <source>
        <dbReference type="EMBL" id="UMM38037.1"/>
    </source>
</evidence>